<comment type="caution">
    <text evidence="3">The sequence shown here is derived from an EMBL/GenBank/DDBJ whole genome shotgun (WGS) entry which is preliminary data.</text>
</comment>
<dbReference type="CDD" id="cd01763">
    <property type="entry name" value="Ubl_SUMO_like"/>
    <property type="match status" value="2"/>
</dbReference>
<dbReference type="Gene3D" id="3.10.20.90">
    <property type="entry name" value="Phosphatidylinositol 3-kinase Catalytic Subunit, Chain A, domain 1"/>
    <property type="match status" value="2"/>
</dbReference>
<feature type="compositionally biased region" description="Acidic residues" evidence="1">
    <location>
        <begin position="104"/>
        <end position="113"/>
    </location>
</feature>
<dbReference type="Proteomes" id="UP000355283">
    <property type="component" value="Unassembled WGS sequence"/>
</dbReference>
<feature type="compositionally biased region" description="Basic and acidic residues" evidence="1">
    <location>
        <begin position="126"/>
        <end position="135"/>
    </location>
</feature>
<dbReference type="InterPro" id="IPR000626">
    <property type="entry name" value="Ubiquitin-like_dom"/>
</dbReference>
<sequence>MAAPGSEVSSDGGFEQNGETEEVLDGGGIFTYKPVAYDLGRRGKDAVDGTSESSSSDDEDDDDVRPVSPCKPGRDKRPKRGRECLSRTHSLSSPSKRPPPVVEIESDESDDDGVVLLVTTNGKHREKTEALGRDASDEEEDVDIGRYLDGDIQEEELTTLQPAATGGKRRGKGPNGTGNGRPMLATGPGVGPCPNGRTSVPGLGAPPAVVDVSAEEEMTARPHAKARLEALRADTLRMGAALRANVTVEVEDLVDGETGPKKATTTEDKVMLKVGMQGRQLQPFRVYTYSMLSDVFDAYARIKGLRSEDLTFSYQGMELEGFDQPRYVGMVAGDDPRAAGNIVYVQDRAAVLAAKAAKSAQSLAASKTVNLVLQWRGGQENVSMKMQGSFGELKKTMAAKKGVDVATVRFVFDGVTLSAETTPEQLEMEDEDTVDVYGLFFLKGAASSTAEGERTHRAFTSKCAPKASLLRAR</sequence>
<evidence type="ECO:0000313" key="4">
    <source>
        <dbReference type="Proteomes" id="UP000355283"/>
    </source>
</evidence>
<dbReference type="AlphaFoldDB" id="A0A4D9CY64"/>
<dbReference type="PANTHER" id="PTHR10562">
    <property type="entry name" value="SMALL UBIQUITIN-RELATED MODIFIER"/>
    <property type="match status" value="1"/>
</dbReference>
<dbReference type="Pfam" id="PF11976">
    <property type="entry name" value="Rad60-SLD"/>
    <property type="match status" value="1"/>
</dbReference>
<reference evidence="3 4" key="1">
    <citation type="submission" date="2019-01" db="EMBL/GenBank/DDBJ databases">
        <title>Nuclear Genome Assembly of the Microalgal Biofuel strain Nannochloropsis salina CCMP1776.</title>
        <authorList>
            <person name="Hovde B."/>
        </authorList>
    </citation>
    <scope>NUCLEOTIDE SEQUENCE [LARGE SCALE GENOMIC DNA]</scope>
    <source>
        <strain evidence="3 4">CCMP1776</strain>
    </source>
</reference>
<evidence type="ECO:0000256" key="1">
    <source>
        <dbReference type="SAM" id="MobiDB-lite"/>
    </source>
</evidence>
<gene>
    <name evidence="3" type="ORF">NSK_006345</name>
</gene>
<dbReference type="OrthoDB" id="442921at2759"/>
<feature type="domain" description="Ubiquitin-like" evidence="2">
    <location>
        <begin position="369"/>
        <end position="436"/>
    </location>
</feature>
<dbReference type="SUPFAM" id="SSF54236">
    <property type="entry name" value="Ubiquitin-like"/>
    <property type="match status" value="2"/>
</dbReference>
<keyword evidence="4" id="KW-1185">Reference proteome</keyword>
<name>A0A4D9CY64_9STRA</name>
<dbReference type="InterPro" id="IPR029071">
    <property type="entry name" value="Ubiquitin-like_domsf"/>
</dbReference>
<dbReference type="EMBL" id="SDOX01000115">
    <property type="protein sequence ID" value="TFJ82335.1"/>
    <property type="molecule type" value="Genomic_DNA"/>
</dbReference>
<feature type="region of interest" description="Disordered" evidence="1">
    <location>
        <begin position="157"/>
        <end position="188"/>
    </location>
</feature>
<evidence type="ECO:0000259" key="2">
    <source>
        <dbReference type="PROSITE" id="PS50053"/>
    </source>
</evidence>
<dbReference type="PROSITE" id="PS50053">
    <property type="entry name" value="UBIQUITIN_2"/>
    <property type="match status" value="1"/>
</dbReference>
<proteinExistence type="predicted"/>
<protein>
    <recommendedName>
        <fullName evidence="2">Ubiquitin-like domain-containing protein</fullName>
    </recommendedName>
</protein>
<evidence type="ECO:0000313" key="3">
    <source>
        <dbReference type="EMBL" id="TFJ82335.1"/>
    </source>
</evidence>
<dbReference type="InterPro" id="IPR022617">
    <property type="entry name" value="Rad60/SUMO-like_dom"/>
</dbReference>
<feature type="region of interest" description="Disordered" evidence="1">
    <location>
        <begin position="1"/>
        <end position="140"/>
    </location>
</feature>
<accession>A0A4D9CY64</accession>
<organism evidence="3 4">
    <name type="scientific">Nannochloropsis salina CCMP1776</name>
    <dbReference type="NCBI Taxonomy" id="1027361"/>
    <lineage>
        <taxon>Eukaryota</taxon>
        <taxon>Sar</taxon>
        <taxon>Stramenopiles</taxon>
        <taxon>Ochrophyta</taxon>
        <taxon>Eustigmatophyceae</taxon>
        <taxon>Eustigmatales</taxon>
        <taxon>Monodopsidaceae</taxon>
        <taxon>Microchloropsis</taxon>
        <taxon>Microchloropsis salina</taxon>
    </lineage>
</organism>